<dbReference type="SUPFAM" id="SSF56801">
    <property type="entry name" value="Acetyl-CoA synthetase-like"/>
    <property type="match status" value="1"/>
</dbReference>
<evidence type="ECO:0000313" key="5">
    <source>
        <dbReference type="Proteomes" id="UP001500755"/>
    </source>
</evidence>
<protein>
    <recommendedName>
        <fullName evidence="3">AMP-dependent synthetase/ligase domain-containing protein</fullName>
    </recommendedName>
</protein>
<evidence type="ECO:0000256" key="2">
    <source>
        <dbReference type="ARBA" id="ARBA00022598"/>
    </source>
</evidence>
<dbReference type="PANTHER" id="PTHR43201">
    <property type="entry name" value="ACYL-COA SYNTHETASE"/>
    <property type="match status" value="1"/>
</dbReference>
<accession>A0ABP5EWB0</accession>
<name>A0ABP5EWB0_9MICO</name>
<comment type="caution">
    <text evidence="4">The sequence shown here is derived from an EMBL/GenBank/DDBJ whole genome shotgun (WGS) entry which is preliminary data.</text>
</comment>
<feature type="domain" description="AMP-dependent synthetase/ligase" evidence="3">
    <location>
        <begin position="1"/>
        <end position="367"/>
    </location>
</feature>
<dbReference type="InterPro" id="IPR042099">
    <property type="entry name" value="ANL_N_sf"/>
</dbReference>
<dbReference type="EMBL" id="BAAANO010000014">
    <property type="protein sequence ID" value="GAA2006593.1"/>
    <property type="molecule type" value="Genomic_DNA"/>
</dbReference>
<dbReference type="Gene3D" id="3.40.50.12780">
    <property type="entry name" value="N-terminal domain of ligase-like"/>
    <property type="match status" value="1"/>
</dbReference>
<evidence type="ECO:0000256" key="1">
    <source>
        <dbReference type="ARBA" id="ARBA00006432"/>
    </source>
</evidence>
<organism evidence="4 5">
    <name type="scientific">Brevibacterium samyangense</name>
    <dbReference type="NCBI Taxonomy" id="366888"/>
    <lineage>
        <taxon>Bacteria</taxon>
        <taxon>Bacillati</taxon>
        <taxon>Actinomycetota</taxon>
        <taxon>Actinomycetes</taxon>
        <taxon>Micrococcales</taxon>
        <taxon>Brevibacteriaceae</taxon>
        <taxon>Brevibacterium</taxon>
    </lineage>
</organism>
<dbReference type="Pfam" id="PF00501">
    <property type="entry name" value="AMP-binding"/>
    <property type="match status" value="1"/>
</dbReference>
<evidence type="ECO:0000259" key="3">
    <source>
        <dbReference type="Pfam" id="PF00501"/>
    </source>
</evidence>
<dbReference type="PANTHER" id="PTHR43201:SF5">
    <property type="entry name" value="MEDIUM-CHAIN ACYL-COA LIGASE ACSF2, MITOCHONDRIAL"/>
    <property type="match status" value="1"/>
</dbReference>
<evidence type="ECO:0000313" key="4">
    <source>
        <dbReference type="EMBL" id="GAA2006593.1"/>
    </source>
</evidence>
<gene>
    <name evidence="4" type="ORF">GCM10009755_15870</name>
</gene>
<sequence length="533" mass="55543">MTWTQLSAVVEAMARGLVDLGMRPGDRVSMLVTPGNDLTAALYAVLRAGGIAVVADAGLGPAGMTRAIRSADPQWIIGLMPGLALARGAGWPGRRISVTPFDRLEKRAFGVETSLTELARSESTAALPRVNGSDDAAILFTSGSTGPAKGVRYTHERLAALAALLRDRFDIRPGAGLVAGFPPFALLGPAIGATSVTPDMSVTKPRTLTAAALADAVLEGDCTMVFASPAAFRNVVATAGDLDAEQRAACDRVELVLSAGAPVPLDLMDDLAGVFPHAEIHSPYGMTESLLLTDIDREGVAAAEAASRASGSRDHGVCVGRPIPGVRLALAPLDDSGVPADTLLEGEEARGVLGEFVVSAPHTKAGYDRLWLTDTVSKQDTLDGLQWHRTNDIGHIDAEGRVWLEGRVQHVLTLPTGPLGPGAVEAVVDRLDPVWRSALVGVGPVGTQAAVVVLELDGAADPQYARTKPGLAPLALTDEVRAAVAEAFDGLDIAAVLVAPSFPTDIRHNSKIDRPRLARWADRVLRGGAVGKP</sequence>
<dbReference type="InterPro" id="IPR000873">
    <property type="entry name" value="AMP-dep_synth/lig_dom"/>
</dbReference>
<keyword evidence="5" id="KW-1185">Reference proteome</keyword>
<reference evidence="5" key="1">
    <citation type="journal article" date="2019" name="Int. J. Syst. Evol. Microbiol.">
        <title>The Global Catalogue of Microorganisms (GCM) 10K type strain sequencing project: providing services to taxonomists for standard genome sequencing and annotation.</title>
        <authorList>
            <consortium name="The Broad Institute Genomics Platform"/>
            <consortium name="The Broad Institute Genome Sequencing Center for Infectious Disease"/>
            <person name="Wu L."/>
            <person name="Ma J."/>
        </authorList>
    </citation>
    <scope>NUCLEOTIDE SEQUENCE [LARGE SCALE GENOMIC DNA]</scope>
    <source>
        <strain evidence="5">JCM 14546</strain>
    </source>
</reference>
<dbReference type="Proteomes" id="UP001500755">
    <property type="component" value="Unassembled WGS sequence"/>
</dbReference>
<proteinExistence type="inferred from homology"/>
<keyword evidence="2" id="KW-0436">Ligase</keyword>
<comment type="similarity">
    <text evidence="1">Belongs to the ATP-dependent AMP-binding enzyme family.</text>
</comment>
<dbReference type="InterPro" id="IPR020845">
    <property type="entry name" value="AMP-binding_CS"/>
</dbReference>
<dbReference type="PROSITE" id="PS00455">
    <property type="entry name" value="AMP_BINDING"/>
    <property type="match status" value="1"/>
</dbReference>